<dbReference type="EMBL" id="CYKH01001027">
    <property type="protein sequence ID" value="CUG78941.1"/>
    <property type="molecule type" value="Genomic_DNA"/>
</dbReference>
<evidence type="ECO:0000256" key="1">
    <source>
        <dbReference type="SAM" id="MobiDB-lite"/>
    </source>
</evidence>
<organism evidence="2 3">
    <name type="scientific">Bodo saltans</name>
    <name type="common">Flagellated protozoan</name>
    <dbReference type="NCBI Taxonomy" id="75058"/>
    <lineage>
        <taxon>Eukaryota</taxon>
        <taxon>Discoba</taxon>
        <taxon>Euglenozoa</taxon>
        <taxon>Kinetoplastea</taxon>
        <taxon>Metakinetoplastina</taxon>
        <taxon>Eubodonida</taxon>
        <taxon>Bodonidae</taxon>
        <taxon>Bodo</taxon>
    </lineage>
</organism>
<sequence>MRRWCSSPATSLVTRTRRVVVTRHVFHAQRAASSDGSPPSTQTTDDTASHLENWHPKLLPLDTFIRRLQCVSVRSEYDLLPNSEHQSTSSATFPRGLEQFFRVYEEPTRNNIVDNNPNALRLAVAERIQDACEDMLNSDALVNSDDVSRISLLASSALRLPLPETSRCVEVSIKAFIGVLDAALKGDSAAAVSGRTRRRLRFSSVVALPFRSKTMGPEMEAEIHMAWTRLMDATAVGAQRQQIVNTTLLVPASEGRLTGGGGKRSKLSLPVIAEIIPIIEQSVVWASLFDQTAAQQQQQLGEHQALAVMMFGFIAQCIADAIRLFSGNDYPPSKATTTPTSSVEVDSSSLLGQLSRMFAAVASVLAVSALPVHDLLSVIESVYPSLMLIGEKGLLSSDVASSSSWWGKATASSIAPSTTLSQISYTSEVALRNAVDTLSLRLQNAPPTIATIDSPRLLVALRGASLLCRGSSKSLLLSPDMAASLSVITSFVEARVRSLAAVDVVNAVPWLLELLRIAVKDLDGATVLAGLVANVLIQHPHVVVEAELLHSQAFGRSAALATGESSSSSPLSTSLRLGSPVVVPLFSLLDRHSHILLPAARLNRIVGSEKRQRHRCRR</sequence>
<gene>
    <name evidence="2" type="ORF">BSAL_00585</name>
</gene>
<evidence type="ECO:0000313" key="2">
    <source>
        <dbReference type="EMBL" id="CUG78941.1"/>
    </source>
</evidence>
<evidence type="ECO:0000313" key="3">
    <source>
        <dbReference type="Proteomes" id="UP000051952"/>
    </source>
</evidence>
<keyword evidence="3" id="KW-1185">Reference proteome</keyword>
<feature type="region of interest" description="Disordered" evidence="1">
    <location>
        <begin position="29"/>
        <end position="48"/>
    </location>
</feature>
<protein>
    <submittedName>
        <fullName evidence="2">Uncharacterized protein</fullName>
    </submittedName>
</protein>
<name>A0A0S4J7H3_BODSA</name>
<dbReference type="Proteomes" id="UP000051952">
    <property type="component" value="Unassembled WGS sequence"/>
</dbReference>
<dbReference type="AlphaFoldDB" id="A0A0S4J7H3"/>
<dbReference type="VEuPathDB" id="TriTrypDB:BSAL_00585"/>
<proteinExistence type="predicted"/>
<reference evidence="3" key="1">
    <citation type="submission" date="2015-09" db="EMBL/GenBank/DDBJ databases">
        <authorList>
            <consortium name="Pathogen Informatics"/>
        </authorList>
    </citation>
    <scope>NUCLEOTIDE SEQUENCE [LARGE SCALE GENOMIC DNA]</scope>
    <source>
        <strain evidence="3">Lake Konstanz</strain>
    </source>
</reference>
<accession>A0A0S4J7H3</accession>
<feature type="compositionally biased region" description="Polar residues" evidence="1">
    <location>
        <begin position="31"/>
        <end position="46"/>
    </location>
</feature>